<dbReference type="GO" id="GO:0005737">
    <property type="term" value="C:cytoplasm"/>
    <property type="evidence" value="ECO:0007669"/>
    <property type="project" value="UniProtKB-SubCell"/>
</dbReference>
<sequence>MATQASHEKCGKCQCETSHPQSILYRILNKEEQDEIRWHPQCYHPGYSISSAGCPCEGNQKVVLRTPEVTCLRASEVLLKTVTFIRNLPSFYRLPQEDQALLVEKCWAPLFVLGLAQECMDFELKVISVPSLLKKILLNQSLTDTEKGENSPGASLAEVQKMKNSLEMFWNLDICAKEYAYLKGIILFNPELPGLRFRHYVQTLQLEAQHTLMEFSSMMYNQNVGRFAWILGLLASLKAVTAESIAELFFRPILGEVNINELLLETVYFKQDLL</sequence>
<dbReference type="Ensembl" id="ENSPSIT00000010788.1">
    <property type="protein sequence ID" value="ENSPSIP00000010734.1"/>
    <property type="gene ID" value="ENSPSIG00000009740.1"/>
</dbReference>
<dbReference type="STRING" id="13735.ENSPSIP00000010734"/>
<dbReference type="PRINTS" id="PR00398">
    <property type="entry name" value="STRDHORMONER"/>
</dbReference>
<proteinExistence type="inferred from homology"/>
<dbReference type="GO" id="GO:0000122">
    <property type="term" value="P:negative regulation of transcription by RNA polymerase II"/>
    <property type="evidence" value="ECO:0007669"/>
    <property type="project" value="TreeGrafter"/>
</dbReference>
<dbReference type="Gene3D" id="1.10.565.10">
    <property type="entry name" value="Retinoid X Receptor"/>
    <property type="match status" value="1"/>
</dbReference>
<organism evidence="11 12">
    <name type="scientific">Pelodiscus sinensis</name>
    <name type="common">Chinese softshell turtle</name>
    <name type="synonym">Trionyx sinensis</name>
    <dbReference type="NCBI Taxonomy" id="13735"/>
    <lineage>
        <taxon>Eukaryota</taxon>
        <taxon>Metazoa</taxon>
        <taxon>Chordata</taxon>
        <taxon>Craniata</taxon>
        <taxon>Vertebrata</taxon>
        <taxon>Euteleostomi</taxon>
        <taxon>Archelosauria</taxon>
        <taxon>Testudinata</taxon>
        <taxon>Testudines</taxon>
        <taxon>Cryptodira</taxon>
        <taxon>Trionychia</taxon>
        <taxon>Trionychidae</taxon>
        <taxon>Pelodiscus</taxon>
    </lineage>
</organism>
<dbReference type="GO" id="GO:0003714">
    <property type="term" value="F:transcription corepressor activity"/>
    <property type="evidence" value="ECO:0007669"/>
    <property type="project" value="TreeGrafter"/>
</dbReference>
<keyword evidence="12" id="KW-1185">Reference proteome</keyword>
<reference evidence="11" key="3">
    <citation type="submission" date="2025-08" db="UniProtKB">
        <authorList>
            <consortium name="Ensembl"/>
        </authorList>
    </citation>
    <scope>IDENTIFICATION</scope>
</reference>
<evidence type="ECO:0000259" key="10">
    <source>
        <dbReference type="PROSITE" id="PS51843"/>
    </source>
</evidence>
<evidence type="ECO:0000256" key="8">
    <source>
        <dbReference type="ARBA" id="ARBA00023170"/>
    </source>
</evidence>
<evidence type="ECO:0000256" key="7">
    <source>
        <dbReference type="ARBA" id="ARBA00023163"/>
    </source>
</evidence>
<evidence type="ECO:0000256" key="1">
    <source>
        <dbReference type="ARBA" id="ARBA00004123"/>
    </source>
</evidence>
<reference evidence="12" key="2">
    <citation type="journal article" date="2013" name="Nat. Genet.">
        <title>The draft genomes of soft-shell turtle and green sea turtle yield insights into the development and evolution of the turtle-specific body plan.</title>
        <authorList>
            <person name="Wang Z."/>
            <person name="Pascual-Anaya J."/>
            <person name="Zadissa A."/>
            <person name="Li W."/>
            <person name="Niimura Y."/>
            <person name="Huang Z."/>
            <person name="Li C."/>
            <person name="White S."/>
            <person name="Xiong Z."/>
            <person name="Fang D."/>
            <person name="Wang B."/>
            <person name="Ming Y."/>
            <person name="Chen Y."/>
            <person name="Zheng Y."/>
            <person name="Kuraku S."/>
            <person name="Pignatelli M."/>
            <person name="Herrero J."/>
            <person name="Beal K."/>
            <person name="Nozawa M."/>
            <person name="Li Q."/>
            <person name="Wang J."/>
            <person name="Zhang H."/>
            <person name="Yu L."/>
            <person name="Shigenobu S."/>
            <person name="Wang J."/>
            <person name="Liu J."/>
            <person name="Flicek P."/>
            <person name="Searle S."/>
            <person name="Wang J."/>
            <person name="Kuratani S."/>
            <person name="Yin Y."/>
            <person name="Aken B."/>
            <person name="Zhang G."/>
            <person name="Irie N."/>
        </authorList>
    </citation>
    <scope>NUCLEOTIDE SEQUENCE [LARGE SCALE GENOMIC DNA]</scope>
    <source>
        <strain evidence="12">Daiwa-1</strain>
    </source>
</reference>
<keyword evidence="7" id="KW-0804">Transcription</keyword>
<reference evidence="12" key="1">
    <citation type="submission" date="2011-10" db="EMBL/GenBank/DDBJ databases">
        <authorList>
            <consortium name="Soft-shell Turtle Genome Consortium"/>
        </authorList>
    </citation>
    <scope>NUCLEOTIDE SEQUENCE [LARGE SCALE GENOMIC DNA]</scope>
    <source>
        <strain evidence="12">Daiwa-1</strain>
    </source>
</reference>
<name>K7FRS4_PELSI</name>
<dbReference type="eggNOG" id="KOG3575">
    <property type="taxonomic scope" value="Eukaryota"/>
</dbReference>
<dbReference type="OMA" id="LIQQNWA"/>
<dbReference type="SMART" id="SM00430">
    <property type="entry name" value="HOLI"/>
    <property type="match status" value="1"/>
</dbReference>
<dbReference type="PROSITE" id="PS51843">
    <property type="entry name" value="NR_LBD"/>
    <property type="match status" value="1"/>
</dbReference>
<protein>
    <submittedName>
        <fullName evidence="11">Nuclear receptor subfamily 0 group B member 2-like</fullName>
    </submittedName>
</protein>
<feature type="domain" description="NR LBD" evidence="10">
    <location>
        <begin position="20"/>
        <end position="270"/>
    </location>
</feature>
<evidence type="ECO:0000256" key="5">
    <source>
        <dbReference type="ARBA" id="ARBA00022491"/>
    </source>
</evidence>
<dbReference type="AlphaFoldDB" id="K7FRS4"/>
<dbReference type="Proteomes" id="UP000007267">
    <property type="component" value="Unassembled WGS sequence"/>
</dbReference>
<keyword evidence="9" id="KW-0539">Nucleus</keyword>
<dbReference type="Pfam" id="PF00104">
    <property type="entry name" value="Hormone_recep"/>
    <property type="match status" value="1"/>
</dbReference>
<evidence type="ECO:0000313" key="12">
    <source>
        <dbReference type="Proteomes" id="UP000007267"/>
    </source>
</evidence>
<evidence type="ECO:0000313" key="11">
    <source>
        <dbReference type="Ensembl" id="ENSPSIP00000010734.1"/>
    </source>
</evidence>
<keyword evidence="8" id="KW-0675">Receptor</keyword>
<evidence type="ECO:0000256" key="4">
    <source>
        <dbReference type="ARBA" id="ARBA00022490"/>
    </source>
</evidence>
<dbReference type="InterPro" id="IPR000536">
    <property type="entry name" value="Nucl_hrmn_rcpt_lig-bd"/>
</dbReference>
<dbReference type="GO" id="GO:0005634">
    <property type="term" value="C:nucleus"/>
    <property type="evidence" value="ECO:0007669"/>
    <property type="project" value="UniProtKB-SubCell"/>
</dbReference>
<dbReference type="InterPro" id="IPR035500">
    <property type="entry name" value="NHR-like_dom_sf"/>
</dbReference>
<dbReference type="InterPro" id="IPR001723">
    <property type="entry name" value="Nuclear_hrmn_rcpt"/>
</dbReference>
<dbReference type="GeneTree" id="ENSGT00390000015719"/>
<accession>K7FRS4</accession>
<reference evidence="11" key="4">
    <citation type="submission" date="2025-09" db="UniProtKB">
        <authorList>
            <consortium name="Ensembl"/>
        </authorList>
    </citation>
    <scope>IDENTIFICATION</scope>
</reference>
<evidence type="ECO:0000256" key="9">
    <source>
        <dbReference type="ARBA" id="ARBA00023242"/>
    </source>
</evidence>
<comment type="subcellular location">
    <subcellularLocation>
        <location evidence="2">Cytoplasm</location>
    </subcellularLocation>
    <subcellularLocation>
        <location evidence="1">Nucleus</location>
    </subcellularLocation>
</comment>
<evidence type="ECO:0000256" key="6">
    <source>
        <dbReference type="ARBA" id="ARBA00023015"/>
    </source>
</evidence>
<dbReference type="FunFam" id="1.10.565.10:FF:000031">
    <property type="entry name" value="Nuclear receptor subfamily 0 group B member 1"/>
    <property type="match status" value="1"/>
</dbReference>
<keyword evidence="5" id="KW-0678">Repressor</keyword>
<dbReference type="HOGENOM" id="CLU_093194_0_0_1"/>
<keyword evidence="6" id="KW-0805">Transcription regulation</keyword>
<evidence type="ECO:0000256" key="3">
    <source>
        <dbReference type="ARBA" id="ARBA00006647"/>
    </source>
</evidence>
<comment type="similarity">
    <text evidence="3">Belongs to the nuclear hormone receptor family. NR0 subfamily.</text>
</comment>
<dbReference type="PANTHER" id="PTHR24081:SF11">
    <property type="entry name" value="NR LBD DOMAIN-CONTAINING PROTEIN"/>
    <property type="match status" value="1"/>
</dbReference>
<dbReference type="SUPFAM" id="SSF48508">
    <property type="entry name" value="Nuclear receptor ligand-binding domain"/>
    <property type="match status" value="1"/>
</dbReference>
<dbReference type="EMBL" id="AGCU01146075">
    <property type="status" value="NOT_ANNOTATED_CDS"/>
    <property type="molecule type" value="Genomic_DNA"/>
</dbReference>
<dbReference type="InterPro" id="IPR033544">
    <property type="entry name" value="NR0B1/2"/>
</dbReference>
<evidence type="ECO:0000256" key="2">
    <source>
        <dbReference type="ARBA" id="ARBA00004496"/>
    </source>
</evidence>
<dbReference type="PANTHER" id="PTHR24081">
    <property type="entry name" value="NUCLEAR RECEPTOR SUBFAMILY 0 GROUP B"/>
    <property type="match status" value="1"/>
</dbReference>
<keyword evidence="4" id="KW-0963">Cytoplasm</keyword>